<keyword evidence="5" id="KW-0573">Peptidoglycan synthesis</keyword>
<dbReference type="GO" id="GO:0042834">
    <property type="term" value="F:peptidoglycan binding"/>
    <property type="evidence" value="ECO:0007669"/>
    <property type="project" value="InterPro"/>
</dbReference>
<evidence type="ECO:0000256" key="10">
    <source>
        <dbReference type="SAM" id="MobiDB-lite"/>
    </source>
</evidence>
<dbReference type="EMBL" id="CP005587">
    <property type="protein sequence ID" value="AGK58729.1"/>
    <property type="molecule type" value="Genomic_DNA"/>
</dbReference>
<feature type="region of interest" description="Disordered" evidence="10">
    <location>
        <begin position="313"/>
        <end position="349"/>
    </location>
</feature>
<dbReference type="Gene3D" id="3.30.70.1070">
    <property type="entry name" value="Sporulation related repeat"/>
    <property type="match status" value="1"/>
</dbReference>
<protein>
    <submittedName>
        <fullName evidence="12">Serine-type D-Ala-D-Ala carboxypeptidase</fullName>
    </submittedName>
</protein>
<evidence type="ECO:0000256" key="9">
    <source>
        <dbReference type="RuleBase" id="RU004016"/>
    </source>
</evidence>
<dbReference type="STRING" id="670307.HYPDE_35288"/>
<dbReference type="GO" id="GO:0009002">
    <property type="term" value="F:serine-type D-Ala-D-Ala carboxypeptidase activity"/>
    <property type="evidence" value="ECO:0007669"/>
    <property type="project" value="InterPro"/>
</dbReference>
<dbReference type="GO" id="GO:0071555">
    <property type="term" value="P:cell wall organization"/>
    <property type="evidence" value="ECO:0007669"/>
    <property type="project" value="UniProtKB-KW"/>
</dbReference>
<keyword evidence="6" id="KW-0961">Cell wall biogenesis/degradation</keyword>
<keyword evidence="2" id="KW-0732">Signal</keyword>
<dbReference type="InterPro" id="IPR007730">
    <property type="entry name" value="SPOR-like_dom"/>
</dbReference>
<feature type="active site" description="Acyl-ester intermediate" evidence="7">
    <location>
        <position position="84"/>
    </location>
</feature>
<evidence type="ECO:0000256" key="2">
    <source>
        <dbReference type="ARBA" id="ARBA00022729"/>
    </source>
</evidence>
<feature type="domain" description="SPOR" evidence="11">
    <location>
        <begin position="508"/>
        <end position="592"/>
    </location>
</feature>
<dbReference type="eggNOG" id="COG1686">
    <property type="taxonomic scope" value="Bacteria"/>
</dbReference>
<dbReference type="KEGG" id="hdt:HYPDE_35288"/>
<feature type="binding site" evidence="8">
    <location>
        <position position="246"/>
    </location>
    <ligand>
        <name>substrate</name>
    </ligand>
</feature>
<dbReference type="eggNOG" id="COG3266">
    <property type="taxonomic scope" value="Bacteria"/>
</dbReference>
<dbReference type="InterPro" id="IPR036680">
    <property type="entry name" value="SPOR-like_sf"/>
</dbReference>
<dbReference type="InterPro" id="IPR018044">
    <property type="entry name" value="Peptidase_S11"/>
</dbReference>
<dbReference type="PRINTS" id="PR00725">
    <property type="entry name" value="DADACBPTASE1"/>
</dbReference>
<comment type="similarity">
    <text evidence="1 9">Belongs to the peptidase S11 family.</text>
</comment>
<evidence type="ECO:0000313" key="12">
    <source>
        <dbReference type="EMBL" id="AGK58729.1"/>
    </source>
</evidence>
<evidence type="ECO:0000256" key="3">
    <source>
        <dbReference type="ARBA" id="ARBA00022801"/>
    </source>
</evidence>
<keyword evidence="12" id="KW-0121">Carboxypeptidase</keyword>
<feature type="compositionally biased region" description="Basic and acidic residues" evidence="10">
    <location>
        <begin position="321"/>
        <end position="339"/>
    </location>
</feature>
<feature type="region of interest" description="Disordered" evidence="10">
    <location>
        <begin position="370"/>
        <end position="399"/>
    </location>
</feature>
<keyword evidence="13" id="KW-1185">Reference proteome</keyword>
<feature type="compositionally biased region" description="Low complexity" evidence="10">
    <location>
        <begin position="450"/>
        <end position="470"/>
    </location>
</feature>
<feature type="region of interest" description="Disordered" evidence="10">
    <location>
        <begin position="450"/>
        <end position="506"/>
    </location>
</feature>
<gene>
    <name evidence="12" type="ORF">HYPDE_35288</name>
</gene>
<dbReference type="GO" id="GO:0006508">
    <property type="term" value="P:proteolysis"/>
    <property type="evidence" value="ECO:0007669"/>
    <property type="project" value="InterPro"/>
</dbReference>
<evidence type="ECO:0000256" key="5">
    <source>
        <dbReference type="ARBA" id="ARBA00022984"/>
    </source>
</evidence>
<evidence type="ECO:0000256" key="7">
    <source>
        <dbReference type="PIRSR" id="PIRSR618044-1"/>
    </source>
</evidence>
<name>N0B5B8_9HYPH</name>
<dbReference type="Pfam" id="PF05036">
    <property type="entry name" value="SPOR"/>
    <property type="match status" value="1"/>
</dbReference>
<dbReference type="HOGENOM" id="CLU_027070_1_1_5"/>
<keyword evidence="3" id="KW-0378">Hydrolase</keyword>
<dbReference type="PANTHER" id="PTHR21581:SF6">
    <property type="entry name" value="TRAFFICKING PROTEIN PARTICLE COMPLEX SUBUNIT 12"/>
    <property type="match status" value="1"/>
</dbReference>
<dbReference type="GO" id="GO:0008360">
    <property type="term" value="P:regulation of cell shape"/>
    <property type="evidence" value="ECO:0007669"/>
    <property type="project" value="UniProtKB-KW"/>
</dbReference>
<reference evidence="12 13" key="1">
    <citation type="journal article" date="2013" name="Genome Announc.">
        <title>Genome sequences for three denitrifying bacterial strains isolated from a uranium- and nitrate-contaminated subsurface environment.</title>
        <authorList>
            <person name="Venkatramanan R."/>
            <person name="Prakash O."/>
            <person name="Woyke T."/>
            <person name="Chain P."/>
            <person name="Goodwin L.A."/>
            <person name="Watson D."/>
            <person name="Brooks S."/>
            <person name="Kostka J.E."/>
            <person name="Green S.J."/>
        </authorList>
    </citation>
    <scope>NUCLEOTIDE SEQUENCE [LARGE SCALE GENOMIC DNA]</scope>
    <source>
        <strain evidence="12 13">1NES1</strain>
    </source>
</reference>
<dbReference type="SUPFAM" id="SSF56601">
    <property type="entry name" value="beta-lactamase/transpeptidase-like"/>
    <property type="match status" value="1"/>
</dbReference>
<dbReference type="AlphaFoldDB" id="N0B5B8"/>
<evidence type="ECO:0000313" key="13">
    <source>
        <dbReference type="Proteomes" id="UP000005952"/>
    </source>
</evidence>
<keyword evidence="12" id="KW-0645">Protease</keyword>
<proteinExistence type="inferred from homology"/>
<feature type="active site" description="Proton acceptor" evidence="7">
    <location>
        <position position="87"/>
    </location>
</feature>
<evidence type="ECO:0000256" key="8">
    <source>
        <dbReference type="PIRSR" id="PIRSR618044-2"/>
    </source>
</evidence>
<dbReference type="PROSITE" id="PS51724">
    <property type="entry name" value="SPOR"/>
    <property type="match status" value="1"/>
</dbReference>
<evidence type="ECO:0000259" key="11">
    <source>
        <dbReference type="PROSITE" id="PS51724"/>
    </source>
</evidence>
<dbReference type="InterPro" id="IPR012338">
    <property type="entry name" value="Beta-lactam/transpept-like"/>
</dbReference>
<organism evidence="12 13">
    <name type="scientific">Hyphomicrobium denitrificans 1NES1</name>
    <dbReference type="NCBI Taxonomy" id="670307"/>
    <lineage>
        <taxon>Bacteria</taxon>
        <taxon>Pseudomonadati</taxon>
        <taxon>Pseudomonadota</taxon>
        <taxon>Alphaproteobacteria</taxon>
        <taxon>Hyphomicrobiales</taxon>
        <taxon>Hyphomicrobiaceae</taxon>
        <taxon>Hyphomicrobium</taxon>
    </lineage>
</organism>
<dbReference type="Gene3D" id="3.40.710.10">
    <property type="entry name" value="DD-peptidase/beta-lactamase superfamily"/>
    <property type="match status" value="1"/>
</dbReference>
<dbReference type="GO" id="GO:0009252">
    <property type="term" value="P:peptidoglycan biosynthetic process"/>
    <property type="evidence" value="ECO:0007669"/>
    <property type="project" value="UniProtKB-KW"/>
</dbReference>
<dbReference type="Proteomes" id="UP000005952">
    <property type="component" value="Chromosome"/>
</dbReference>
<sequence length="592" mass="62252">MGAKSGKPAAQRALKQPASFPAARGISVVFRRAFAFALLFLALAGISVPRANAATNKHAAFVVDVNSGAVLHNDDGDAIRHPASLTKMMTLYLTFELLESGRLKMSDMITISEHAASVAPSKLDLKPGDQISVADGIKAIVTKSANDIAVALAEKIGGTEANFVRLMNTRARELGMMKSHFENPSGLPDDDHVSTARDMATLALHLMDDFPGYYTIFATRTFTYRGKSYRNHNTMLNTFAGVDGIKTGYTRASGFNLVTSVHRGGRHLVGVVFGGSTAASRNAEMRVLLTKAFTRASTAKTRKPMLIAKLRGGPKIASRPASRDPKTRDVAVAEPEGRPAKSPRRVAGIGNRETPIQIFKVKHVPLAAKPAAASADETTDMQDTDGPAETGAVQTANADRNADAGFLAAAERLGRRAEMLGASDRVPATEPAPIAKPVAFAPASAPVAAAEPAPMPTAPANRAPSSPAPRQRGLPPSTLNAQASALTGGPEPSPPPAQSAQRQVTRISATSGGYEVQIGAYGSIADAQRALNSVQDRAKRLLAGVPSVTHPGTVNGKQIFRARFAGFDADRAASTCTELRRKGVDCFVMAGQ</sequence>
<feature type="active site" evidence="7">
    <location>
        <position position="144"/>
    </location>
</feature>
<evidence type="ECO:0000256" key="1">
    <source>
        <dbReference type="ARBA" id="ARBA00007164"/>
    </source>
</evidence>
<accession>N0B5B8</accession>
<evidence type="ECO:0000256" key="4">
    <source>
        <dbReference type="ARBA" id="ARBA00022960"/>
    </source>
</evidence>
<keyword evidence="4" id="KW-0133">Cell shape</keyword>
<dbReference type="InterPro" id="IPR001967">
    <property type="entry name" value="Peptidase_S11_N"/>
</dbReference>
<dbReference type="SUPFAM" id="SSF110997">
    <property type="entry name" value="Sporulation related repeat"/>
    <property type="match status" value="1"/>
</dbReference>
<dbReference type="PANTHER" id="PTHR21581">
    <property type="entry name" value="D-ALANYL-D-ALANINE CARBOXYPEPTIDASE"/>
    <property type="match status" value="1"/>
</dbReference>
<dbReference type="Pfam" id="PF00768">
    <property type="entry name" value="Peptidase_S11"/>
    <property type="match status" value="1"/>
</dbReference>
<evidence type="ECO:0000256" key="6">
    <source>
        <dbReference type="ARBA" id="ARBA00023316"/>
    </source>
</evidence>